<gene>
    <name evidence="2" type="ORF">RRG08_063418</name>
</gene>
<dbReference type="EMBL" id="JAWDGP010002355">
    <property type="protein sequence ID" value="KAK3783756.1"/>
    <property type="molecule type" value="Genomic_DNA"/>
</dbReference>
<feature type="compositionally biased region" description="Basic and acidic residues" evidence="1">
    <location>
        <begin position="17"/>
        <end position="38"/>
    </location>
</feature>
<evidence type="ECO:0000256" key="1">
    <source>
        <dbReference type="SAM" id="MobiDB-lite"/>
    </source>
</evidence>
<proteinExistence type="predicted"/>
<dbReference type="AlphaFoldDB" id="A0AAE1AAL4"/>
<protein>
    <submittedName>
        <fullName evidence="2">Uncharacterized protein</fullName>
    </submittedName>
</protein>
<evidence type="ECO:0000313" key="2">
    <source>
        <dbReference type="EMBL" id="KAK3783756.1"/>
    </source>
</evidence>
<organism evidence="2 3">
    <name type="scientific">Elysia crispata</name>
    <name type="common">lettuce slug</name>
    <dbReference type="NCBI Taxonomy" id="231223"/>
    <lineage>
        <taxon>Eukaryota</taxon>
        <taxon>Metazoa</taxon>
        <taxon>Spiralia</taxon>
        <taxon>Lophotrochozoa</taxon>
        <taxon>Mollusca</taxon>
        <taxon>Gastropoda</taxon>
        <taxon>Heterobranchia</taxon>
        <taxon>Euthyneura</taxon>
        <taxon>Panpulmonata</taxon>
        <taxon>Sacoglossa</taxon>
        <taxon>Placobranchoidea</taxon>
        <taxon>Plakobranchidae</taxon>
        <taxon>Elysia</taxon>
    </lineage>
</organism>
<evidence type="ECO:0000313" key="3">
    <source>
        <dbReference type="Proteomes" id="UP001283361"/>
    </source>
</evidence>
<sequence>MVVDSFIDPAHHSDFIADREADLHSNDSQSRHGREQLHRPSPPPTKTCSVLDIEPHTECLDCSSSWVQIFHIVVTVIP</sequence>
<reference evidence="2" key="1">
    <citation type="journal article" date="2023" name="G3 (Bethesda)">
        <title>A reference genome for the long-term kleptoplast-retaining sea slug Elysia crispata morphotype clarki.</title>
        <authorList>
            <person name="Eastman K.E."/>
            <person name="Pendleton A.L."/>
            <person name="Shaikh M.A."/>
            <person name="Suttiyut T."/>
            <person name="Ogas R."/>
            <person name="Tomko P."/>
            <person name="Gavelis G."/>
            <person name="Widhalm J.R."/>
            <person name="Wisecaver J.H."/>
        </authorList>
    </citation>
    <scope>NUCLEOTIDE SEQUENCE</scope>
    <source>
        <strain evidence="2">ECLA1</strain>
    </source>
</reference>
<comment type="caution">
    <text evidence="2">The sequence shown here is derived from an EMBL/GenBank/DDBJ whole genome shotgun (WGS) entry which is preliminary data.</text>
</comment>
<accession>A0AAE1AAL4</accession>
<dbReference type="Proteomes" id="UP001283361">
    <property type="component" value="Unassembled WGS sequence"/>
</dbReference>
<feature type="region of interest" description="Disordered" evidence="1">
    <location>
        <begin position="17"/>
        <end position="49"/>
    </location>
</feature>
<keyword evidence="3" id="KW-1185">Reference proteome</keyword>
<name>A0AAE1AAL4_9GAST</name>